<gene>
    <name evidence="2" type="ORF">B0H63DRAFT_473922</name>
</gene>
<reference evidence="2" key="2">
    <citation type="submission" date="2023-06" db="EMBL/GenBank/DDBJ databases">
        <authorList>
            <consortium name="Lawrence Berkeley National Laboratory"/>
            <person name="Haridas S."/>
            <person name="Hensen N."/>
            <person name="Bonometti L."/>
            <person name="Westerberg I."/>
            <person name="Brannstrom I.O."/>
            <person name="Guillou S."/>
            <person name="Cros-Aarteil S."/>
            <person name="Calhoun S."/>
            <person name="Kuo A."/>
            <person name="Mondo S."/>
            <person name="Pangilinan J."/>
            <person name="Riley R."/>
            <person name="LaButti K."/>
            <person name="Andreopoulos B."/>
            <person name="Lipzen A."/>
            <person name="Chen C."/>
            <person name="Yanf M."/>
            <person name="Daum C."/>
            <person name="Ng V."/>
            <person name="Clum A."/>
            <person name="Steindorff A."/>
            <person name="Ohm R."/>
            <person name="Martin F."/>
            <person name="Silar P."/>
            <person name="Natvig D."/>
            <person name="Lalanne C."/>
            <person name="Gautier V."/>
            <person name="Ament-velasquez S.L."/>
            <person name="Kruys A."/>
            <person name="Hutchinson M.I."/>
            <person name="Powell A.J."/>
            <person name="Barry K."/>
            <person name="Miller A.N."/>
            <person name="Grigoriev I.V."/>
            <person name="Debuchy R."/>
            <person name="Gladieux P."/>
            <person name="Thoren M.H."/>
            <person name="Johannesson H."/>
        </authorList>
    </citation>
    <scope>NUCLEOTIDE SEQUENCE</scope>
    <source>
        <strain evidence="2">CBS 232.78</strain>
    </source>
</reference>
<dbReference type="AlphaFoldDB" id="A0AAE0NQU1"/>
<evidence type="ECO:0000313" key="3">
    <source>
        <dbReference type="Proteomes" id="UP001285441"/>
    </source>
</evidence>
<reference evidence="2" key="1">
    <citation type="journal article" date="2023" name="Mol. Phylogenet. Evol.">
        <title>Genome-scale phylogeny and comparative genomics of the fungal order Sordariales.</title>
        <authorList>
            <person name="Hensen N."/>
            <person name="Bonometti L."/>
            <person name="Westerberg I."/>
            <person name="Brannstrom I.O."/>
            <person name="Guillou S."/>
            <person name="Cros-Aarteil S."/>
            <person name="Calhoun S."/>
            <person name="Haridas S."/>
            <person name="Kuo A."/>
            <person name="Mondo S."/>
            <person name="Pangilinan J."/>
            <person name="Riley R."/>
            <person name="LaButti K."/>
            <person name="Andreopoulos B."/>
            <person name="Lipzen A."/>
            <person name="Chen C."/>
            <person name="Yan M."/>
            <person name="Daum C."/>
            <person name="Ng V."/>
            <person name="Clum A."/>
            <person name="Steindorff A."/>
            <person name="Ohm R.A."/>
            <person name="Martin F."/>
            <person name="Silar P."/>
            <person name="Natvig D.O."/>
            <person name="Lalanne C."/>
            <person name="Gautier V."/>
            <person name="Ament-Velasquez S.L."/>
            <person name="Kruys A."/>
            <person name="Hutchinson M.I."/>
            <person name="Powell A.J."/>
            <person name="Barry K."/>
            <person name="Miller A.N."/>
            <person name="Grigoriev I.V."/>
            <person name="Debuchy R."/>
            <person name="Gladieux P."/>
            <person name="Hiltunen Thoren M."/>
            <person name="Johannesson H."/>
        </authorList>
    </citation>
    <scope>NUCLEOTIDE SEQUENCE</scope>
    <source>
        <strain evidence="2">CBS 232.78</strain>
    </source>
</reference>
<protein>
    <submittedName>
        <fullName evidence="2">Uncharacterized protein</fullName>
    </submittedName>
</protein>
<feature type="transmembrane region" description="Helical" evidence="1">
    <location>
        <begin position="57"/>
        <end position="85"/>
    </location>
</feature>
<keyword evidence="3" id="KW-1185">Reference proteome</keyword>
<dbReference type="Proteomes" id="UP001285441">
    <property type="component" value="Unassembled WGS sequence"/>
</dbReference>
<evidence type="ECO:0000256" key="1">
    <source>
        <dbReference type="SAM" id="Phobius"/>
    </source>
</evidence>
<evidence type="ECO:0000313" key="2">
    <source>
        <dbReference type="EMBL" id="KAK3385970.1"/>
    </source>
</evidence>
<keyword evidence="1" id="KW-0472">Membrane</keyword>
<dbReference type="InterPro" id="IPR021514">
    <property type="entry name" value="DUF3176"/>
</dbReference>
<dbReference type="EMBL" id="JAULSW010000004">
    <property type="protein sequence ID" value="KAK3385970.1"/>
    <property type="molecule type" value="Genomic_DNA"/>
</dbReference>
<dbReference type="Pfam" id="PF11374">
    <property type="entry name" value="DUF3176"/>
    <property type="match status" value="1"/>
</dbReference>
<proteinExistence type="predicted"/>
<feature type="transmembrane region" description="Helical" evidence="1">
    <location>
        <begin position="21"/>
        <end position="45"/>
    </location>
</feature>
<accession>A0AAE0NQU1</accession>
<dbReference type="PROSITE" id="PS51257">
    <property type="entry name" value="PROKAR_LIPOPROTEIN"/>
    <property type="match status" value="1"/>
</dbReference>
<keyword evidence="1" id="KW-1133">Transmembrane helix</keyword>
<sequence length="597" mass="64628">MTRNEEQRRAADTALVKWTPWLGISSILAIFACAASAAIIVGVSNDDVVEDWTIKPAVLLAILSAASNIAFSTALATGIAVRFWLYATRGTLLTQLHYIWDHGRGIGLIRALRAGSEARRVAIIATLGYLVQFTTGPLLQRSTFQIAQDRLSTSTMHLDLSTRIPDGWFGTIENGGVIGGRSRMSHFQDWYRNATIPAKNAAGYTCSSGTCVGSVRGAGFTHTCRSLPPTEMDLFNKSTDGRSVFSIGTKIFENSNGTPAINLTTLYIDKVEGKCRATLKSETCEIRNAIVSYPVIISETTVSLRYEELLVPQALPAVEVPPSKGDLLDAPTGTDAGQLAGLSNFIDAWLAENATKKINTNVNKTLYTGSGYLADIFFNFEPHPLTQCGLTWRSPTEYVLKAMHDFMFRVALRTGNGTETQTFEVQRTDMQLVFRSDGRYLGSAMATTACCLVLMGSLVWGWWRLDKKVTLSPLETARALGGAVNGSLVARRVRPDGTIDDILDAVKGVKFKVGEGYAGSGTATEVRVVGEEVEVGRKGGWEMESQGRSVQVAHHGLRGVGTGMSESALHHDLRVINAGRSESTLSETPWESSGGRS</sequence>
<dbReference type="PANTHER" id="PTHR37576">
    <property type="entry name" value="DEFECT AT LOW TEMPERATURE PROTEIN 1"/>
    <property type="match status" value="1"/>
</dbReference>
<organism evidence="2 3">
    <name type="scientific">Podospora didyma</name>
    <dbReference type="NCBI Taxonomy" id="330526"/>
    <lineage>
        <taxon>Eukaryota</taxon>
        <taxon>Fungi</taxon>
        <taxon>Dikarya</taxon>
        <taxon>Ascomycota</taxon>
        <taxon>Pezizomycotina</taxon>
        <taxon>Sordariomycetes</taxon>
        <taxon>Sordariomycetidae</taxon>
        <taxon>Sordariales</taxon>
        <taxon>Podosporaceae</taxon>
        <taxon>Podospora</taxon>
    </lineage>
</organism>
<comment type="caution">
    <text evidence="2">The sequence shown here is derived from an EMBL/GenBank/DDBJ whole genome shotgun (WGS) entry which is preliminary data.</text>
</comment>
<feature type="transmembrane region" description="Helical" evidence="1">
    <location>
        <begin position="440"/>
        <end position="463"/>
    </location>
</feature>
<name>A0AAE0NQU1_9PEZI</name>
<keyword evidence="1" id="KW-0812">Transmembrane</keyword>
<dbReference type="PANTHER" id="PTHR37576:SF2">
    <property type="entry name" value="DEFECT AT LOW TEMPERATURE PROTEIN 1"/>
    <property type="match status" value="1"/>
</dbReference>